<dbReference type="EMBL" id="CAFB01000038">
    <property type="protein sequence ID" value="CCD29232.1"/>
    <property type="molecule type" value="Genomic_DNA"/>
</dbReference>
<dbReference type="eggNOG" id="ENOG502Z7Q7">
    <property type="taxonomic scope" value="Bacteria"/>
</dbReference>
<accession>G2J8Y5</accession>
<reference evidence="1 2" key="1">
    <citation type="submission" date="2011-08" db="EMBL/GenBank/DDBJ databases">
        <title>The genome of the obligate endobacterium of an arbuscular mycorrhizal fungus reveals an interphylum network of nutritional interactions.</title>
        <authorList>
            <person name="Ghignone S."/>
            <person name="Salvioli A."/>
            <person name="Anca I."/>
            <person name="Lumini E."/>
            <person name="Ortu G."/>
            <person name="Petiti L."/>
            <person name="Cruveiller S."/>
            <person name="Bianciotto V."/>
            <person name="Piffanelli P."/>
            <person name="Lanfranco L."/>
            <person name="Bonfante P."/>
        </authorList>
    </citation>
    <scope>NUCLEOTIDE SEQUENCE [LARGE SCALE GENOMIC DNA]</scope>
    <source>
        <strain evidence="1 2">BEG34</strain>
    </source>
</reference>
<evidence type="ECO:0000313" key="1">
    <source>
        <dbReference type="EMBL" id="CCD29232.1"/>
    </source>
</evidence>
<keyword evidence="2" id="KW-1185">Reference proteome</keyword>
<protein>
    <recommendedName>
        <fullName evidence="3">Restriction endonuclease</fullName>
    </recommendedName>
</protein>
<comment type="caution">
    <text evidence="1">The sequence shown here is derived from an EMBL/GenBank/DDBJ whole genome shotgun (WGS) entry which is preliminary data.</text>
</comment>
<dbReference type="Proteomes" id="UP000054051">
    <property type="component" value="Unassembled WGS sequence"/>
</dbReference>
<name>G2J8Y5_9BURK</name>
<evidence type="ECO:0000313" key="2">
    <source>
        <dbReference type="Proteomes" id="UP000054051"/>
    </source>
</evidence>
<proteinExistence type="predicted"/>
<dbReference type="RefSeq" id="WP_006682462.1">
    <property type="nucleotide sequence ID" value="NZ_CAFB01000038.1"/>
</dbReference>
<evidence type="ECO:0008006" key="3">
    <source>
        <dbReference type="Google" id="ProtNLM"/>
    </source>
</evidence>
<organism evidence="1 2">
    <name type="scientific">Candidatus Glomeribacter gigasporarum BEG34</name>
    <dbReference type="NCBI Taxonomy" id="1070319"/>
    <lineage>
        <taxon>Bacteria</taxon>
        <taxon>Pseudomonadati</taxon>
        <taxon>Pseudomonadota</taxon>
        <taxon>Betaproteobacteria</taxon>
        <taxon>Burkholderiales</taxon>
        <taxon>Burkholderiaceae</taxon>
        <taxon>Candidatus Glomeribacter</taxon>
    </lineage>
</organism>
<dbReference type="STRING" id="1070319.CAGGBEG34_210100"/>
<sequence>MLKFEIIQHSFTPNILDILRRHYGDYAEDVFQASPVLGYLNNKTKSANQGSKARGAFANHYALYVVVEDYIQKGFAKGKAEIPYSKYQGAKFSDLFRRQRELPFGAKFQNHALNARLNDEFEKFYPVIKKPLIVRDLTTQRYWIQEDLLHVTIRRKDGTNHTYNIAYAIIEIIDAYVAAKKAAFEGFLEACRQISELGKQNPNRAVDFVIQQLQPNVDARIFEIVSYAVLKAKYGQETVWIGGTKNSVAERWLILYKTGRTNANDGGIDFVMRPLGRFFQVTETVDVNKYFLDIDKVQRFPITFVVKSNESKNQIRNAIRAQAVAKYKIEAVVNSYMEAVEEIINIEDLVAAFDIVLKANQLQKVMDEIVIQSKVEFNYNDENEEISRISSGRVNN</sequence>
<gene>
    <name evidence="1" type="ORF">CAGGBEG34_210100</name>
</gene>
<dbReference type="OrthoDB" id="440231at2"/>
<dbReference type="AlphaFoldDB" id="G2J8Y5"/>